<sequence>MRAFLYLLPGAAIMALAFWAYSENYETQKAIRTVETLQSKIGAGRETLAILRAEWAYLNRPERLSDLAALNFDRLGLLPLTPEHFARVEQVSYPSPLIGPLPLPMTISSLGVAP</sequence>
<accession>A0A2W7NDP3</accession>
<proteinExistence type="predicted"/>
<dbReference type="OrthoDB" id="7165680at2"/>
<dbReference type="RefSeq" id="WP_111537271.1">
    <property type="nucleotide sequence ID" value="NZ_QKZL01000007.1"/>
</dbReference>
<organism evidence="1 2">
    <name type="scientific">Palleronia aestuarii</name>
    <dbReference type="NCBI Taxonomy" id="568105"/>
    <lineage>
        <taxon>Bacteria</taxon>
        <taxon>Pseudomonadati</taxon>
        <taxon>Pseudomonadota</taxon>
        <taxon>Alphaproteobacteria</taxon>
        <taxon>Rhodobacterales</taxon>
        <taxon>Roseobacteraceae</taxon>
        <taxon>Palleronia</taxon>
    </lineage>
</organism>
<gene>
    <name evidence="1" type="ORF">LX81_02118</name>
</gene>
<dbReference type="AlphaFoldDB" id="A0A2W7NDP3"/>
<keyword evidence="2" id="KW-1185">Reference proteome</keyword>
<reference evidence="1 2" key="1">
    <citation type="submission" date="2018-06" db="EMBL/GenBank/DDBJ databases">
        <title>Genomic Encyclopedia of Archaeal and Bacterial Type Strains, Phase II (KMG-II): from individual species to whole genera.</title>
        <authorList>
            <person name="Goeker M."/>
        </authorList>
    </citation>
    <scope>NUCLEOTIDE SEQUENCE [LARGE SCALE GENOMIC DNA]</scope>
    <source>
        <strain evidence="1 2">DSM 22009</strain>
    </source>
</reference>
<dbReference type="EMBL" id="QKZL01000007">
    <property type="protein sequence ID" value="PZX16267.1"/>
    <property type="molecule type" value="Genomic_DNA"/>
</dbReference>
<protein>
    <recommendedName>
        <fullName evidence="3">Cell division protein FtsL</fullName>
    </recommendedName>
</protein>
<comment type="caution">
    <text evidence="1">The sequence shown here is derived from an EMBL/GenBank/DDBJ whole genome shotgun (WGS) entry which is preliminary data.</text>
</comment>
<dbReference type="Proteomes" id="UP000248916">
    <property type="component" value="Unassembled WGS sequence"/>
</dbReference>
<name>A0A2W7NDP3_9RHOB</name>
<evidence type="ECO:0000313" key="2">
    <source>
        <dbReference type="Proteomes" id="UP000248916"/>
    </source>
</evidence>
<evidence type="ECO:0000313" key="1">
    <source>
        <dbReference type="EMBL" id="PZX16267.1"/>
    </source>
</evidence>
<evidence type="ECO:0008006" key="3">
    <source>
        <dbReference type="Google" id="ProtNLM"/>
    </source>
</evidence>